<gene>
    <name evidence="2" type="ORF">EV702DRAFT_1049603</name>
</gene>
<organism evidence="2 3">
    <name type="scientific">Suillus placidus</name>
    <dbReference type="NCBI Taxonomy" id="48579"/>
    <lineage>
        <taxon>Eukaryota</taxon>
        <taxon>Fungi</taxon>
        <taxon>Dikarya</taxon>
        <taxon>Basidiomycota</taxon>
        <taxon>Agaricomycotina</taxon>
        <taxon>Agaricomycetes</taxon>
        <taxon>Agaricomycetidae</taxon>
        <taxon>Boletales</taxon>
        <taxon>Suillineae</taxon>
        <taxon>Suillaceae</taxon>
        <taxon>Suillus</taxon>
    </lineage>
</organism>
<dbReference type="Proteomes" id="UP000714275">
    <property type="component" value="Unassembled WGS sequence"/>
</dbReference>
<feature type="region of interest" description="Disordered" evidence="1">
    <location>
        <begin position="56"/>
        <end position="216"/>
    </location>
</feature>
<sequence>MWSMSRGPGCLPLSPTLLATISEDRVQLGGGREGAGGNGCPICGATQSREVIQKLQVPSVPPNPPSTQPPPPPPPPQPQPTGQALAAQRTTQLIAQGRFSPIESEKQYPAQQSQPHFSPPPTQSQSKIQQPQFPPTPQFSQGQTSQARPQSQFTHGQTQTYHPHVPPQSHPHVLSQSHSHVPTQSHPHVPAPTHVQPQVHAPPNPPQQSQHYSTGPPDPYYLQAVYGGYAYIWRALKGFELAEKYKPEPKHLSVAHVSTAPEICNELGDWIMHDNSVYVDHEGILHAKLKIKLSLFATPR</sequence>
<feature type="compositionally biased region" description="Polar residues" evidence="1">
    <location>
        <begin position="174"/>
        <end position="186"/>
    </location>
</feature>
<accession>A0A9P6ZM35</accession>
<comment type="caution">
    <text evidence="2">The sequence shown here is derived from an EMBL/GenBank/DDBJ whole genome shotgun (WGS) entry which is preliminary data.</text>
</comment>
<evidence type="ECO:0000313" key="3">
    <source>
        <dbReference type="Proteomes" id="UP000714275"/>
    </source>
</evidence>
<reference evidence="2" key="1">
    <citation type="journal article" date="2020" name="New Phytol.">
        <title>Comparative genomics reveals dynamic genome evolution in host specialist ectomycorrhizal fungi.</title>
        <authorList>
            <person name="Lofgren L.A."/>
            <person name="Nguyen N.H."/>
            <person name="Vilgalys R."/>
            <person name="Ruytinx J."/>
            <person name="Liao H.L."/>
            <person name="Branco S."/>
            <person name="Kuo A."/>
            <person name="LaButti K."/>
            <person name="Lipzen A."/>
            <person name="Andreopoulos W."/>
            <person name="Pangilinan J."/>
            <person name="Riley R."/>
            <person name="Hundley H."/>
            <person name="Na H."/>
            <person name="Barry K."/>
            <person name="Grigoriev I.V."/>
            <person name="Stajich J.E."/>
            <person name="Kennedy P.G."/>
        </authorList>
    </citation>
    <scope>NUCLEOTIDE SEQUENCE</scope>
    <source>
        <strain evidence="2">DOB743</strain>
    </source>
</reference>
<proteinExistence type="predicted"/>
<dbReference type="AlphaFoldDB" id="A0A9P6ZM35"/>
<protein>
    <submittedName>
        <fullName evidence="2">Uncharacterized protein</fullName>
    </submittedName>
</protein>
<evidence type="ECO:0000256" key="1">
    <source>
        <dbReference type="SAM" id="MobiDB-lite"/>
    </source>
</evidence>
<feature type="compositionally biased region" description="Polar residues" evidence="1">
    <location>
        <begin position="147"/>
        <end position="161"/>
    </location>
</feature>
<dbReference type="OrthoDB" id="2688835at2759"/>
<feature type="compositionally biased region" description="Pro residues" evidence="1">
    <location>
        <begin position="59"/>
        <end position="79"/>
    </location>
</feature>
<dbReference type="EMBL" id="JABBWD010000070">
    <property type="protein sequence ID" value="KAG1769725.1"/>
    <property type="molecule type" value="Genomic_DNA"/>
</dbReference>
<evidence type="ECO:0000313" key="2">
    <source>
        <dbReference type="EMBL" id="KAG1769725.1"/>
    </source>
</evidence>
<keyword evidence="3" id="KW-1185">Reference proteome</keyword>
<name>A0A9P6ZM35_9AGAM</name>